<sequence>MPKRPVLPKLKMRNLTGQVRRTSDYYFANGGFADVWKCDWHDQTAGKVRSVAVKVLRSSWTDPDYLERLQRRLDREARVWSRLSHPNIIPFYGACFDLGRASTPCLVAPFLENGHIMNYLSKHPEADRLDLVTQIAAGLDYLHNLNPPVVHGDLKGSNILINDDGEACLTDFGLARVLQSSGFTTKTIAGTVRWMAMELVAPDVDDEKYSNDDDLTIPLTEPTDVWALGMTILEILTGKVPFAELRQDSVVLLSLIRGARPRRPPDHLMSDHLWEVITQCWQTVHSNRPAAQDIALALDLIHSAPEHQFGRDAVIAVLNQRHVPVFRPYCSEAEKPPLSYPCKWVGCTASFAHLNDCKDHELREYNSRRGWLDMAVKAGIDKQRKFIFTYL</sequence>
<dbReference type="AlphaFoldDB" id="A0A4Y7PLL4"/>
<dbReference type="InterPro" id="IPR051681">
    <property type="entry name" value="Ser/Thr_Kinases-Pseudokinases"/>
</dbReference>
<dbReference type="GO" id="GO:0004674">
    <property type="term" value="F:protein serine/threonine kinase activity"/>
    <property type="evidence" value="ECO:0007669"/>
    <property type="project" value="TreeGrafter"/>
</dbReference>
<dbReference type="SMART" id="SM00220">
    <property type="entry name" value="S_TKc"/>
    <property type="match status" value="1"/>
</dbReference>
<dbReference type="Proteomes" id="UP000294933">
    <property type="component" value="Unassembled WGS sequence"/>
</dbReference>
<organism evidence="2 3">
    <name type="scientific">Rickenella mellea</name>
    <dbReference type="NCBI Taxonomy" id="50990"/>
    <lineage>
        <taxon>Eukaryota</taxon>
        <taxon>Fungi</taxon>
        <taxon>Dikarya</taxon>
        <taxon>Basidiomycota</taxon>
        <taxon>Agaricomycotina</taxon>
        <taxon>Agaricomycetes</taxon>
        <taxon>Hymenochaetales</taxon>
        <taxon>Rickenellaceae</taxon>
        <taxon>Rickenella</taxon>
    </lineage>
</organism>
<dbReference type="Pfam" id="PF07714">
    <property type="entry name" value="PK_Tyr_Ser-Thr"/>
    <property type="match status" value="1"/>
</dbReference>
<dbReference type="PANTHER" id="PTHR44329">
    <property type="entry name" value="SERINE/THREONINE-PROTEIN KINASE TNNI3K-RELATED"/>
    <property type="match status" value="1"/>
</dbReference>
<keyword evidence="2" id="KW-0418">Kinase</keyword>
<dbReference type="GO" id="GO:0005524">
    <property type="term" value="F:ATP binding"/>
    <property type="evidence" value="ECO:0007669"/>
    <property type="project" value="InterPro"/>
</dbReference>
<evidence type="ECO:0000313" key="2">
    <source>
        <dbReference type="EMBL" id="TDL16125.1"/>
    </source>
</evidence>
<gene>
    <name evidence="2" type="ORF">BD410DRAFT_731765</name>
</gene>
<dbReference type="InterPro" id="IPR001245">
    <property type="entry name" value="Ser-Thr/Tyr_kinase_cat_dom"/>
</dbReference>
<proteinExistence type="predicted"/>
<dbReference type="InterPro" id="IPR011009">
    <property type="entry name" value="Kinase-like_dom_sf"/>
</dbReference>
<name>A0A4Y7PLL4_9AGAM</name>
<evidence type="ECO:0000259" key="1">
    <source>
        <dbReference type="PROSITE" id="PS50011"/>
    </source>
</evidence>
<feature type="domain" description="Protein kinase" evidence="1">
    <location>
        <begin position="21"/>
        <end position="310"/>
    </location>
</feature>
<accession>A0A4Y7PLL4</accession>
<dbReference type="VEuPathDB" id="FungiDB:BD410DRAFT_731765"/>
<dbReference type="PROSITE" id="PS50011">
    <property type="entry name" value="PROTEIN_KINASE_DOM"/>
    <property type="match status" value="1"/>
</dbReference>
<protein>
    <submittedName>
        <fullName evidence="2">Kinase-like protein</fullName>
    </submittedName>
</protein>
<dbReference type="OrthoDB" id="346907at2759"/>
<keyword evidence="3" id="KW-1185">Reference proteome</keyword>
<dbReference type="EMBL" id="ML170251">
    <property type="protein sequence ID" value="TDL16125.1"/>
    <property type="molecule type" value="Genomic_DNA"/>
</dbReference>
<keyword evidence="2" id="KW-0808">Transferase</keyword>
<dbReference type="STRING" id="50990.A0A4Y7PLL4"/>
<dbReference type="InterPro" id="IPR000719">
    <property type="entry name" value="Prot_kinase_dom"/>
</dbReference>
<reference evidence="2 3" key="1">
    <citation type="submission" date="2018-06" db="EMBL/GenBank/DDBJ databases">
        <title>A transcriptomic atlas of mushroom development highlights an independent origin of complex multicellularity.</title>
        <authorList>
            <consortium name="DOE Joint Genome Institute"/>
            <person name="Krizsan K."/>
            <person name="Almasi E."/>
            <person name="Merenyi Z."/>
            <person name="Sahu N."/>
            <person name="Viragh M."/>
            <person name="Koszo T."/>
            <person name="Mondo S."/>
            <person name="Kiss B."/>
            <person name="Balint B."/>
            <person name="Kues U."/>
            <person name="Barry K."/>
            <person name="Hegedus J.C."/>
            <person name="Henrissat B."/>
            <person name="Johnson J."/>
            <person name="Lipzen A."/>
            <person name="Ohm R."/>
            <person name="Nagy I."/>
            <person name="Pangilinan J."/>
            <person name="Yan J."/>
            <person name="Xiong Y."/>
            <person name="Grigoriev I.V."/>
            <person name="Hibbett D.S."/>
            <person name="Nagy L.G."/>
        </authorList>
    </citation>
    <scope>NUCLEOTIDE SEQUENCE [LARGE SCALE GENOMIC DNA]</scope>
    <source>
        <strain evidence="2 3">SZMC22713</strain>
    </source>
</reference>
<dbReference type="SUPFAM" id="SSF56112">
    <property type="entry name" value="Protein kinase-like (PK-like)"/>
    <property type="match status" value="1"/>
</dbReference>
<dbReference type="PROSITE" id="PS00108">
    <property type="entry name" value="PROTEIN_KINASE_ST"/>
    <property type="match status" value="1"/>
</dbReference>
<evidence type="ECO:0000313" key="3">
    <source>
        <dbReference type="Proteomes" id="UP000294933"/>
    </source>
</evidence>
<dbReference type="InterPro" id="IPR008271">
    <property type="entry name" value="Ser/Thr_kinase_AS"/>
</dbReference>
<dbReference type="Gene3D" id="1.10.510.10">
    <property type="entry name" value="Transferase(Phosphotransferase) domain 1"/>
    <property type="match status" value="1"/>
</dbReference>